<dbReference type="Gene3D" id="3.40.50.720">
    <property type="entry name" value="NAD(P)-binding Rossmann-like Domain"/>
    <property type="match status" value="1"/>
</dbReference>
<sequence>MSTQNALLVTELGKPLTATSTWPLHQPKPNQLLLRVTLTGLNPHDHYGRDYGLFIKDTLPTPLGADIVGIVHAVGSEVTKFKVGDHAFTYGNMFEPGHAQNGLQQYAISDEAYTAKVPEGYSDHEVATIPVNFSAAYITLYDEESGLGLPIPGSSKAESVDLASETILIIGGGSNCGKFLVQLAGISGFGKIVVLGGNEEELKKYGATTVLDRHGGYEAVRARIQAAVGDNLLYAVDAVNTPDGQYVGINALSSSGHGKLSRLRPSAPHDTTNVTREPGTYQVINTTGIPQLRSVGKKQWEHITEYLEARKIFPLKYAIADGVGLNADAVNEVLDRYRDGKPVVQTHFRISN</sequence>
<dbReference type="OrthoDB" id="9992527at2759"/>
<dbReference type="CDD" id="cd08249">
    <property type="entry name" value="enoyl_reductase_like"/>
    <property type="match status" value="1"/>
</dbReference>
<protein>
    <recommendedName>
        <fullName evidence="4">Enoyl reductase (ER) domain-containing protein</fullName>
    </recommendedName>
</protein>
<dbReference type="Proteomes" id="UP001152607">
    <property type="component" value="Unassembled WGS sequence"/>
</dbReference>
<gene>
    <name evidence="5" type="ORF">PDIGIT_LOCUS8414</name>
</gene>
<evidence type="ECO:0000313" key="6">
    <source>
        <dbReference type="Proteomes" id="UP001152607"/>
    </source>
</evidence>
<evidence type="ECO:0000259" key="4">
    <source>
        <dbReference type="SMART" id="SM00829"/>
    </source>
</evidence>
<evidence type="ECO:0000256" key="2">
    <source>
        <dbReference type="ARBA" id="ARBA00011245"/>
    </source>
</evidence>
<dbReference type="EMBL" id="CAOQHR010000005">
    <property type="protein sequence ID" value="CAI6335334.1"/>
    <property type="molecule type" value="Genomic_DNA"/>
</dbReference>
<evidence type="ECO:0000313" key="5">
    <source>
        <dbReference type="EMBL" id="CAI6335334.1"/>
    </source>
</evidence>
<dbReference type="SMART" id="SM00829">
    <property type="entry name" value="PKS_ER"/>
    <property type="match status" value="1"/>
</dbReference>
<feature type="domain" description="Enoyl reductase (ER)" evidence="4">
    <location>
        <begin position="13"/>
        <end position="344"/>
    </location>
</feature>
<accession>A0A9W4UGK6</accession>
<dbReference type="PANTHER" id="PTHR45348:SF2">
    <property type="entry name" value="ZINC-TYPE ALCOHOL DEHYDROGENASE-LIKE PROTEIN C2E1P3.01"/>
    <property type="match status" value="1"/>
</dbReference>
<keyword evidence="6" id="KW-1185">Reference proteome</keyword>
<comment type="similarity">
    <text evidence="1">Belongs to the zinc-containing alcohol dehydrogenase family.</text>
</comment>
<evidence type="ECO:0000256" key="3">
    <source>
        <dbReference type="ARBA" id="ARBA00023002"/>
    </source>
</evidence>
<organism evidence="5 6">
    <name type="scientific">Periconia digitata</name>
    <dbReference type="NCBI Taxonomy" id="1303443"/>
    <lineage>
        <taxon>Eukaryota</taxon>
        <taxon>Fungi</taxon>
        <taxon>Dikarya</taxon>
        <taxon>Ascomycota</taxon>
        <taxon>Pezizomycotina</taxon>
        <taxon>Dothideomycetes</taxon>
        <taxon>Pleosporomycetidae</taxon>
        <taxon>Pleosporales</taxon>
        <taxon>Massarineae</taxon>
        <taxon>Periconiaceae</taxon>
        <taxon>Periconia</taxon>
    </lineage>
</organism>
<dbReference type="InterPro" id="IPR013154">
    <property type="entry name" value="ADH-like_N"/>
</dbReference>
<dbReference type="AlphaFoldDB" id="A0A9W4UGK6"/>
<dbReference type="InterPro" id="IPR036291">
    <property type="entry name" value="NAD(P)-bd_dom_sf"/>
</dbReference>
<dbReference type="InterPro" id="IPR020843">
    <property type="entry name" value="ER"/>
</dbReference>
<dbReference type="SUPFAM" id="SSF50129">
    <property type="entry name" value="GroES-like"/>
    <property type="match status" value="1"/>
</dbReference>
<dbReference type="InterPro" id="IPR011032">
    <property type="entry name" value="GroES-like_sf"/>
</dbReference>
<reference evidence="5" key="1">
    <citation type="submission" date="2023-01" db="EMBL/GenBank/DDBJ databases">
        <authorList>
            <person name="Van Ghelder C."/>
            <person name="Rancurel C."/>
        </authorList>
    </citation>
    <scope>NUCLEOTIDE SEQUENCE</scope>
    <source>
        <strain evidence="5">CNCM I-4278</strain>
    </source>
</reference>
<proteinExistence type="inferred from homology"/>
<comment type="subunit">
    <text evidence="2">Monomer.</text>
</comment>
<dbReference type="Pfam" id="PF08240">
    <property type="entry name" value="ADH_N"/>
    <property type="match status" value="1"/>
</dbReference>
<dbReference type="GO" id="GO:0016651">
    <property type="term" value="F:oxidoreductase activity, acting on NAD(P)H"/>
    <property type="evidence" value="ECO:0007669"/>
    <property type="project" value="InterPro"/>
</dbReference>
<evidence type="ECO:0000256" key="1">
    <source>
        <dbReference type="ARBA" id="ARBA00008072"/>
    </source>
</evidence>
<dbReference type="InterPro" id="IPR047122">
    <property type="entry name" value="Trans-enoyl_RdTase-like"/>
</dbReference>
<name>A0A9W4UGK6_9PLEO</name>
<dbReference type="Gene3D" id="3.90.180.10">
    <property type="entry name" value="Medium-chain alcohol dehydrogenases, catalytic domain"/>
    <property type="match status" value="1"/>
</dbReference>
<keyword evidence="3" id="KW-0560">Oxidoreductase</keyword>
<comment type="caution">
    <text evidence="5">The sequence shown here is derived from an EMBL/GenBank/DDBJ whole genome shotgun (WGS) entry which is preliminary data.</text>
</comment>
<dbReference type="PANTHER" id="PTHR45348">
    <property type="entry name" value="HYPOTHETICAL OXIDOREDUCTASE (EUROFUNG)"/>
    <property type="match status" value="1"/>
</dbReference>
<dbReference type="SUPFAM" id="SSF51735">
    <property type="entry name" value="NAD(P)-binding Rossmann-fold domains"/>
    <property type="match status" value="1"/>
</dbReference>